<dbReference type="GO" id="GO:0004113">
    <property type="term" value="F:2',3'-cyclic-nucleotide 3'-phosphodiesterase activity"/>
    <property type="evidence" value="ECO:0007669"/>
    <property type="project" value="InterPro"/>
</dbReference>
<reference evidence="4" key="1">
    <citation type="submission" date="2016-10" db="EMBL/GenBank/DDBJ databases">
        <authorList>
            <person name="Varghese N."/>
        </authorList>
    </citation>
    <scope>NUCLEOTIDE SEQUENCE [LARGE SCALE GENOMIC DNA]</scope>
    <source>
        <strain evidence="4">DSM 17980</strain>
    </source>
</reference>
<dbReference type="AlphaFoldDB" id="A0A1I7FQW3"/>
<keyword evidence="3" id="KW-0436">Ligase</keyword>
<dbReference type="InterPro" id="IPR004175">
    <property type="entry name" value="RNA_CPDase"/>
</dbReference>
<feature type="short sequence motif" description="HXTX 1" evidence="2">
    <location>
        <begin position="42"/>
        <end position="45"/>
    </location>
</feature>
<dbReference type="EC" id="3.1.4.58" evidence="2"/>
<dbReference type="STRING" id="392015.SAMN05421543_101403"/>
<comment type="similarity">
    <text evidence="2">Belongs to the 2H phosphoesterase superfamily. ThpR family.</text>
</comment>
<sequence>MPRLFFGVEVADGARQRLAELCRDLRTLGVRAGNWSPPALYHVTSLFLGQLDEAVLPELEAIGQAAASHVAPWTITLNGAGTFLQKRILWAGVREDAGLAGLEALHRALRAQVAPRPWARLEERPYRAHLTLARQLDADTWTALEPRARALAERVTAGLAWPVEAFCLFESVRAGGRLTYPVRMRFPLCGR</sequence>
<dbReference type="EMBL" id="FPBV01000001">
    <property type="protein sequence ID" value="SFU38597.1"/>
    <property type="molecule type" value="Genomic_DNA"/>
</dbReference>
<dbReference type="Proteomes" id="UP000183508">
    <property type="component" value="Unassembled WGS sequence"/>
</dbReference>
<dbReference type="HAMAP" id="MF_01940">
    <property type="entry name" value="RNA_CPDase"/>
    <property type="match status" value="1"/>
</dbReference>
<dbReference type="SUPFAM" id="SSF55144">
    <property type="entry name" value="LigT-like"/>
    <property type="match status" value="1"/>
</dbReference>
<organism evidence="3 4">
    <name type="scientific">Alicyclobacillus macrosporangiidus</name>
    <dbReference type="NCBI Taxonomy" id="392015"/>
    <lineage>
        <taxon>Bacteria</taxon>
        <taxon>Bacillati</taxon>
        <taxon>Bacillota</taxon>
        <taxon>Bacilli</taxon>
        <taxon>Bacillales</taxon>
        <taxon>Alicyclobacillaceae</taxon>
        <taxon>Alicyclobacillus</taxon>
    </lineage>
</organism>
<dbReference type="InterPro" id="IPR009097">
    <property type="entry name" value="Cyclic_Pdiesterase"/>
</dbReference>
<evidence type="ECO:0000313" key="3">
    <source>
        <dbReference type="EMBL" id="SFU38597.1"/>
    </source>
</evidence>
<proteinExistence type="inferred from homology"/>
<name>A0A1I7FQW3_9BACL</name>
<gene>
    <name evidence="3" type="ORF">SAMN05421543_101403</name>
</gene>
<dbReference type="Gene3D" id="3.90.1140.10">
    <property type="entry name" value="Cyclic phosphodiesterase"/>
    <property type="match status" value="1"/>
</dbReference>
<dbReference type="PANTHER" id="PTHR35561">
    <property type="entry name" value="RNA 2',3'-CYCLIC PHOSPHODIESTERASE"/>
    <property type="match status" value="1"/>
</dbReference>
<accession>A0A1I7FQW3</accession>
<comment type="catalytic activity">
    <reaction evidence="2">
        <text>a 3'-end 2',3'-cyclophospho-ribonucleotide-RNA + H2O = a 3'-end 2'-phospho-ribonucleotide-RNA + H(+)</text>
        <dbReference type="Rhea" id="RHEA:11828"/>
        <dbReference type="Rhea" id="RHEA-COMP:10464"/>
        <dbReference type="Rhea" id="RHEA-COMP:17353"/>
        <dbReference type="ChEBI" id="CHEBI:15377"/>
        <dbReference type="ChEBI" id="CHEBI:15378"/>
        <dbReference type="ChEBI" id="CHEBI:83064"/>
        <dbReference type="ChEBI" id="CHEBI:173113"/>
        <dbReference type="EC" id="3.1.4.58"/>
    </reaction>
</comment>
<evidence type="ECO:0000256" key="1">
    <source>
        <dbReference type="ARBA" id="ARBA00022801"/>
    </source>
</evidence>
<feature type="active site" description="Proton acceptor" evidence="2">
    <location>
        <position position="129"/>
    </location>
</feature>
<evidence type="ECO:0000256" key="2">
    <source>
        <dbReference type="HAMAP-Rule" id="MF_01940"/>
    </source>
</evidence>
<feature type="short sequence motif" description="HXTX 2" evidence="2">
    <location>
        <begin position="129"/>
        <end position="132"/>
    </location>
</feature>
<dbReference type="RefSeq" id="WP_074949002.1">
    <property type="nucleotide sequence ID" value="NZ_FPBV01000001.1"/>
</dbReference>
<dbReference type="GO" id="GO:0008664">
    <property type="term" value="F:RNA 2',3'-cyclic 3'-phosphodiesterase activity"/>
    <property type="evidence" value="ECO:0007669"/>
    <property type="project" value="UniProtKB-EC"/>
</dbReference>
<keyword evidence="1 2" id="KW-0378">Hydrolase</keyword>
<dbReference type="NCBIfam" id="TIGR02258">
    <property type="entry name" value="2_5_ligase"/>
    <property type="match status" value="1"/>
</dbReference>
<comment type="function">
    <text evidence="2">Hydrolyzes RNA 2',3'-cyclic phosphodiester to an RNA 2'-phosphomonoester.</text>
</comment>
<dbReference type="GO" id="GO:0016874">
    <property type="term" value="F:ligase activity"/>
    <property type="evidence" value="ECO:0007669"/>
    <property type="project" value="UniProtKB-KW"/>
</dbReference>
<evidence type="ECO:0000313" key="4">
    <source>
        <dbReference type="Proteomes" id="UP000183508"/>
    </source>
</evidence>
<dbReference type="PANTHER" id="PTHR35561:SF1">
    <property type="entry name" value="RNA 2',3'-CYCLIC PHOSPHODIESTERASE"/>
    <property type="match status" value="1"/>
</dbReference>
<keyword evidence="4" id="KW-1185">Reference proteome</keyword>
<dbReference type="Pfam" id="PF13563">
    <property type="entry name" value="2_5_RNA_ligase2"/>
    <property type="match status" value="1"/>
</dbReference>
<protein>
    <recommendedName>
        <fullName evidence="2">RNA 2',3'-cyclic phosphodiesterase</fullName>
        <shortName evidence="2">RNA 2',3'-CPDase</shortName>
        <ecNumber evidence="2">3.1.4.58</ecNumber>
    </recommendedName>
</protein>
<feature type="active site" description="Proton donor" evidence="2">
    <location>
        <position position="42"/>
    </location>
</feature>